<feature type="non-terminal residue" evidence="3">
    <location>
        <position position="1"/>
    </location>
</feature>
<reference evidence="3 4" key="1">
    <citation type="journal article" date="2019" name="Nat. Microbiol.">
        <title>Mediterranean grassland soil C-N compound turnover is dependent on rainfall and depth, and is mediated by genomically divergent microorganisms.</title>
        <authorList>
            <person name="Diamond S."/>
            <person name="Andeer P.F."/>
            <person name="Li Z."/>
            <person name="Crits-Christoph A."/>
            <person name="Burstein D."/>
            <person name="Anantharaman K."/>
            <person name="Lane K.R."/>
            <person name="Thomas B.C."/>
            <person name="Pan C."/>
            <person name="Northen T.R."/>
            <person name="Banfield J.F."/>
        </authorList>
    </citation>
    <scope>NUCLEOTIDE SEQUENCE [LARGE SCALE GENOMIC DNA]</scope>
    <source>
        <strain evidence="3">WS_2</strain>
    </source>
</reference>
<dbReference type="Proteomes" id="UP000317716">
    <property type="component" value="Unassembled WGS sequence"/>
</dbReference>
<gene>
    <name evidence="3" type="ORF">E6K72_03430</name>
</gene>
<dbReference type="Pfam" id="PF06863">
    <property type="entry name" value="DUF1254"/>
    <property type="match status" value="1"/>
</dbReference>
<comment type="caution">
    <text evidence="3">The sequence shown here is derived from an EMBL/GenBank/DDBJ whole genome shotgun (WGS) entry which is preliminary data.</text>
</comment>
<dbReference type="Pfam" id="PF06742">
    <property type="entry name" value="DUF1214"/>
    <property type="match status" value="1"/>
</dbReference>
<dbReference type="EMBL" id="VBOS01000110">
    <property type="protein sequence ID" value="TMQ57720.1"/>
    <property type="molecule type" value="Genomic_DNA"/>
</dbReference>
<evidence type="ECO:0000313" key="3">
    <source>
        <dbReference type="EMBL" id="TMQ57720.1"/>
    </source>
</evidence>
<organism evidence="3 4">
    <name type="scientific">Eiseniibacteriota bacterium</name>
    <dbReference type="NCBI Taxonomy" id="2212470"/>
    <lineage>
        <taxon>Bacteria</taxon>
        <taxon>Candidatus Eiseniibacteriota</taxon>
    </lineage>
</organism>
<dbReference type="PANTHER" id="PTHR36509">
    <property type="entry name" value="BLL3101 PROTEIN"/>
    <property type="match status" value="1"/>
</dbReference>
<dbReference type="Gene3D" id="2.60.120.600">
    <property type="entry name" value="Domain of unknown function DUF1214, C-terminal domain"/>
    <property type="match status" value="1"/>
</dbReference>
<dbReference type="AlphaFoldDB" id="A0A538T257"/>
<dbReference type="Gene3D" id="2.60.40.1610">
    <property type="entry name" value="Domain of unknown function DUF1254"/>
    <property type="match status" value="1"/>
</dbReference>
<protein>
    <submittedName>
        <fullName evidence="3">DUF1254 domain-containing protein</fullName>
    </submittedName>
</protein>
<evidence type="ECO:0000259" key="2">
    <source>
        <dbReference type="Pfam" id="PF06863"/>
    </source>
</evidence>
<proteinExistence type="predicted"/>
<dbReference type="InterPro" id="IPR037050">
    <property type="entry name" value="DUF1254_sf"/>
</dbReference>
<sequence>PFLDMWSEVFACPGKRTTGTKAGSFALVPAGWKGTLPDGVEWIEAPTTYVWIIGRTQTHGPKDYAAVNQVQDGYAIVPLWAWNRKHVTPTVKIDPSTDMKTPPLDQVNALAGAKFFAHAMELMRSNPPHPTDWSFLARMRRIGLRPGSGFDPGKADPVVRDAVAQAPARALAAMKARLPTLSKVVNGWQMSIETMGTYGNSYMKRAIVAMIGLRANQAEDAVYPIGVADADGKPLDGANRYLLHFRKEELPPVEAFWSVTMYDAAGFAVANPIDRYAIGDRDALRFNPDGSLDLYLQSASPGAEEESNWLPAPHSGALGVTMRLYAPRPEVLEGRWAPPPIRRVH</sequence>
<accession>A0A538T257</accession>
<dbReference type="InterPro" id="IPR010621">
    <property type="entry name" value="DUF1214"/>
</dbReference>
<dbReference type="SUPFAM" id="SSF160935">
    <property type="entry name" value="VPA0735-like"/>
    <property type="match status" value="1"/>
</dbReference>
<dbReference type="InterPro" id="IPR010679">
    <property type="entry name" value="DUF1254"/>
</dbReference>
<evidence type="ECO:0000313" key="4">
    <source>
        <dbReference type="Proteomes" id="UP000317716"/>
    </source>
</evidence>
<feature type="domain" description="DUF1254" evidence="2">
    <location>
        <begin position="1"/>
        <end position="78"/>
    </location>
</feature>
<name>A0A538T257_UNCEI</name>
<evidence type="ECO:0000259" key="1">
    <source>
        <dbReference type="Pfam" id="PF06742"/>
    </source>
</evidence>
<feature type="domain" description="DUF1214" evidence="1">
    <location>
        <begin position="221"/>
        <end position="328"/>
    </location>
</feature>
<dbReference type="InterPro" id="IPR037049">
    <property type="entry name" value="DUF1214_C_sf"/>
</dbReference>
<dbReference type="PANTHER" id="PTHR36509:SF2">
    <property type="entry name" value="BLL3101 PROTEIN"/>
    <property type="match status" value="1"/>
</dbReference>